<feature type="compositionally biased region" description="Basic and acidic residues" evidence="1">
    <location>
        <begin position="31"/>
        <end position="45"/>
    </location>
</feature>
<protein>
    <recommendedName>
        <fullName evidence="2">Hyaluronan/mRNA-binding protein domain-containing protein</fullName>
    </recommendedName>
</protein>
<feature type="non-terminal residue" evidence="3">
    <location>
        <position position="306"/>
    </location>
</feature>
<feature type="domain" description="Hyaluronan/mRNA-binding protein" evidence="2">
    <location>
        <begin position="1"/>
        <end position="108"/>
    </location>
</feature>
<dbReference type="SMART" id="SM01233">
    <property type="entry name" value="HABP4_PAI-RBP1"/>
    <property type="match status" value="1"/>
</dbReference>
<evidence type="ECO:0000313" key="4">
    <source>
        <dbReference type="Proteomes" id="UP001233999"/>
    </source>
</evidence>
<accession>A0AAD7ZQZ6</accession>
<gene>
    <name evidence="3" type="ORF">L9F63_020692</name>
</gene>
<dbReference type="Pfam" id="PF04774">
    <property type="entry name" value="HABP4_PAI-RBP1"/>
    <property type="match status" value="1"/>
</dbReference>
<dbReference type="EMBL" id="JASPKZ010007332">
    <property type="protein sequence ID" value="KAJ9584962.1"/>
    <property type="molecule type" value="Genomic_DNA"/>
</dbReference>
<evidence type="ECO:0000259" key="2">
    <source>
        <dbReference type="SMART" id="SM01233"/>
    </source>
</evidence>
<name>A0AAD7ZQZ6_DIPPU</name>
<keyword evidence="4" id="KW-1185">Reference proteome</keyword>
<feature type="compositionally biased region" description="Basic and acidic residues" evidence="1">
    <location>
        <begin position="1"/>
        <end position="11"/>
    </location>
</feature>
<evidence type="ECO:0000256" key="1">
    <source>
        <dbReference type="SAM" id="MobiDB-lite"/>
    </source>
</evidence>
<dbReference type="GO" id="GO:0005737">
    <property type="term" value="C:cytoplasm"/>
    <property type="evidence" value="ECO:0007669"/>
    <property type="project" value="TreeGrafter"/>
</dbReference>
<feature type="non-terminal residue" evidence="3">
    <location>
        <position position="1"/>
    </location>
</feature>
<dbReference type="GO" id="GO:0003723">
    <property type="term" value="F:RNA binding"/>
    <property type="evidence" value="ECO:0007669"/>
    <property type="project" value="InterPro"/>
</dbReference>
<dbReference type="InterPro" id="IPR039764">
    <property type="entry name" value="HABP4/SERBP1-like"/>
</dbReference>
<reference evidence="3" key="2">
    <citation type="submission" date="2023-05" db="EMBL/GenBank/DDBJ databases">
        <authorList>
            <person name="Fouks B."/>
        </authorList>
    </citation>
    <scope>NUCLEOTIDE SEQUENCE</scope>
    <source>
        <strain evidence="3">Stay&amp;Tobe</strain>
        <tissue evidence="3">Testes</tissue>
    </source>
</reference>
<sequence length="306" mass="34361">GVKPVDKREGGGAHNWGNHRDDIEELNTSHSSEDQHDWAADKPEGENQQTADSTETKDVEIGGTGETGELESAPPMEEEPRELTLDEYKALRGNRQKPTYNIRKAGEGEDLTQWKKMYALKKKEGEEEEEEEEEYDASEYPQRVGRQKHLLDIDIHFADSRGEGTRVNQGTVVNVLEKEVNDLIERGVTGWTTSMTSHLLVKWTNFSLFCSLLRGQSERIFTNTLSSDLPDVEEKSDPPNFTWSASRVHVLPPLVRPPVVLMSRYTDRIPCPPPRDVFCHCCGISVEPGSTPGTHLAAAVRPARED</sequence>
<dbReference type="AlphaFoldDB" id="A0AAD7ZQZ6"/>
<organism evidence="3 4">
    <name type="scientific">Diploptera punctata</name>
    <name type="common">Pacific beetle cockroach</name>
    <dbReference type="NCBI Taxonomy" id="6984"/>
    <lineage>
        <taxon>Eukaryota</taxon>
        <taxon>Metazoa</taxon>
        <taxon>Ecdysozoa</taxon>
        <taxon>Arthropoda</taxon>
        <taxon>Hexapoda</taxon>
        <taxon>Insecta</taxon>
        <taxon>Pterygota</taxon>
        <taxon>Neoptera</taxon>
        <taxon>Polyneoptera</taxon>
        <taxon>Dictyoptera</taxon>
        <taxon>Blattodea</taxon>
        <taxon>Blaberoidea</taxon>
        <taxon>Blaberidae</taxon>
        <taxon>Diplopterinae</taxon>
        <taxon>Diploptera</taxon>
    </lineage>
</organism>
<dbReference type="InterPro" id="IPR006861">
    <property type="entry name" value="HABP4_PAIRBP1-bd"/>
</dbReference>
<feature type="region of interest" description="Disordered" evidence="1">
    <location>
        <begin position="1"/>
        <end position="83"/>
    </location>
</feature>
<proteinExistence type="predicted"/>
<dbReference type="Proteomes" id="UP001233999">
    <property type="component" value="Unassembled WGS sequence"/>
</dbReference>
<dbReference type="PANTHER" id="PTHR12299">
    <property type="entry name" value="HYALURONIC ACID-BINDING PROTEIN 4"/>
    <property type="match status" value="1"/>
</dbReference>
<comment type="caution">
    <text evidence="3">The sequence shown here is derived from an EMBL/GenBank/DDBJ whole genome shotgun (WGS) entry which is preliminary data.</text>
</comment>
<dbReference type="GO" id="GO:0005634">
    <property type="term" value="C:nucleus"/>
    <property type="evidence" value="ECO:0007669"/>
    <property type="project" value="TreeGrafter"/>
</dbReference>
<dbReference type="PANTHER" id="PTHR12299:SF17">
    <property type="entry name" value="AT19571P-RELATED"/>
    <property type="match status" value="1"/>
</dbReference>
<reference evidence="3" key="1">
    <citation type="journal article" date="2023" name="IScience">
        <title>Live-bearing cockroach genome reveals convergent evolutionary mechanisms linked to viviparity in insects and beyond.</title>
        <authorList>
            <person name="Fouks B."/>
            <person name="Harrison M.C."/>
            <person name="Mikhailova A.A."/>
            <person name="Marchal E."/>
            <person name="English S."/>
            <person name="Carruthers M."/>
            <person name="Jennings E.C."/>
            <person name="Chiamaka E.L."/>
            <person name="Frigard R.A."/>
            <person name="Pippel M."/>
            <person name="Attardo G.M."/>
            <person name="Benoit J.B."/>
            <person name="Bornberg-Bauer E."/>
            <person name="Tobe S.S."/>
        </authorList>
    </citation>
    <scope>NUCLEOTIDE SEQUENCE</scope>
    <source>
        <strain evidence="3">Stay&amp;Tobe</strain>
    </source>
</reference>
<evidence type="ECO:0000313" key="3">
    <source>
        <dbReference type="EMBL" id="KAJ9584962.1"/>
    </source>
</evidence>